<dbReference type="OrthoDB" id="10586111at2759"/>
<reference evidence="4 5" key="1">
    <citation type="submission" date="2014-04" db="EMBL/GenBank/DDBJ databases">
        <authorList>
            <consortium name="DOE Joint Genome Institute"/>
            <person name="Kuo A."/>
            <person name="Zuccaro A."/>
            <person name="Kohler A."/>
            <person name="Nagy L.G."/>
            <person name="Floudas D."/>
            <person name="Copeland A."/>
            <person name="Barry K.W."/>
            <person name="Cichocki N."/>
            <person name="Veneault-Fourrey C."/>
            <person name="LaButti K."/>
            <person name="Lindquist E.A."/>
            <person name="Lipzen A."/>
            <person name="Lundell T."/>
            <person name="Morin E."/>
            <person name="Murat C."/>
            <person name="Sun H."/>
            <person name="Tunlid A."/>
            <person name="Henrissat B."/>
            <person name="Grigoriev I.V."/>
            <person name="Hibbett D.S."/>
            <person name="Martin F."/>
            <person name="Nordberg H.P."/>
            <person name="Cantor M.N."/>
            <person name="Hua S.X."/>
        </authorList>
    </citation>
    <scope>NUCLEOTIDE SEQUENCE [LARGE SCALE GENOMIC DNA]</scope>
    <source>
        <strain evidence="4 5">MAFF 305830</strain>
    </source>
</reference>
<feature type="transmembrane region" description="Helical" evidence="2">
    <location>
        <begin position="269"/>
        <end position="289"/>
    </location>
</feature>
<evidence type="ECO:0008006" key="6">
    <source>
        <dbReference type="Google" id="ProtNLM"/>
    </source>
</evidence>
<evidence type="ECO:0000256" key="3">
    <source>
        <dbReference type="SAM" id="SignalP"/>
    </source>
</evidence>
<feature type="compositionally biased region" description="Basic and acidic residues" evidence="1">
    <location>
        <begin position="311"/>
        <end position="324"/>
    </location>
</feature>
<evidence type="ECO:0000256" key="1">
    <source>
        <dbReference type="SAM" id="MobiDB-lite"/>
    </source>
</evidence>
<evidence type="ECO:0000313" key="4">
    <source>
        <dbReference type="EMBL" id="KIM23196.1"/>
    </source>
</evidence>
<name>A0A0C3AVD3_SERVB</name>
<dbReference type="AlphaFoldDB" id="A0A0C3AVD3"/>
<proteinExistence type="predicted"/>
<feature type="region of interest" description="Disordered" evidence="1">
    <location>
        <begin position="303"/>
        <end position="326"/>
    </location>
</feature>
<organism evidence="4 5">
    <name type="scientific">Serendipita vermifera MAFF 305830</name>
    <dbReference type="NCBI Taxonomy" id="933852"/>
    <lineage>
        <taxon>Eukaryota</taxon>
        <taxon>Fungi</taxon>
        <taxon>Dikarya</taxon>
        <taxon>Basidiomycota</taxon>
        <taxon>Agaricomycotina</taxon>
        <taxon>Agaricomycetes</taxon>
        <taxon>Sebacinales</taxon>
        <taxon>Serendipitaceae</taxon>
        <taxon>Serendipita</taxon>
    </lineage>
</organism>
<protein>
    <recommendedName>
        <fullName evidence="6">Carbohydrate-binding module family 18 protein</fullName>
    </recommendedName>
</protein>
<gene>
    <name evidence="4" type="ORF">M408DRAFT_332486</name>
</gene>
<evidence type="ECO:0000313" key="5">
    <source>
        <dbReference type="Proteomes" id="UP000054097"/>
    </source>
</evidence>
<feature type="region of interest" description="Disordered" evidence="1">
    <location>
        <begin position="237"/>
        <end position="257"/>
    </location>
</feature>
<reference evidence="5" key="2">
    <citation type="submission" date="2015-01" db="EMBL/GenBank/DDBJ databases">
        <title>Evolutionary Origins and Diversification of the Mycorrhizal Mutualists.</title>
        <authorList>
            <consortium name="DOE Joint Genome Institute"/>
            <consortium name="Mycorrhizal Genomics Consortium"/>
            <person name="Kohler A."/>
            <person name="Kuo A."/>
            <person name="Nagy L.G."/>
            <person name="Floudas D."/>
            <person name="Copeland A."/>
            <person name="Barry K.W."/>
            <person name="Cichocki N."/>
            <person name="Veneault-Fourrey C."/>
            <person name="LaButti K."/>
            <person name="Lindquist E.A."/>
            <person name="Lipzen A."/>
            <person name="Lundell T."/>
            <person name="Morin E."/>
            <person name="Murat C."/>
            <person name="Riley R."/>
            <person name="Ohm R."/>
            <person name="Sun H."/>
            <person name="Tunlid A."/>
            <person name="Henrissat B."/>
            <person name="Grigoriev I.V."/>
            <person name="Hibbett D.S."/>
            <person name="Martin F."/>
        </authorList>
    </citation>
    <scope>NUCLEOTIDE SEQUENCE [LARGE SCALE GENOMIC DNA]</scope>
    <source>
        <strain evidence="5">MAFF 305830</strain>
    </source>
</reference>
<keyword evidence="5" id="KW-1185">Reference proteome</keyword>
<dbReference type="HOGENOM" id="CLU_814233_0_0_1"/>
<keyword evidence="2" id="KW-1133">Transmembrane helix</keyword>
<dbReference type="Proteomes" id="UP000054097">
    <property type="component" value="Unassembled WGS sequence"/>
</dbReference>
<keyword evidence="2" id="KW-0472">Membrane</keyword>
<feature type="signal peptide" evidence="3">
    <location>
        <begin position="1"/>
        <end position="21"/>
    </location>
</feature>
<keyword evidence="2" id="KW-0812">Transmembrane</keyword>
<dbReference type="EMBL" id="KN824341">
    <property type="protein sequence ID" value="KIM23196.1"/>
    <property type="molecule type" value="Genomic_DNA"/>
</dbReference>
<feature type="chain" id="PRO_5002172412" description="Carbohydrate-binding module family 18 protein" evidence="3">
    <location>
        <begin position="22"/>
        <end position="353"/>
    </location>
</feature>
<accession>A0A0C3AVD3</accession>
<evidence type="ECO:0000256" key="2">
    <source>
        <dbReference type="SAM" id="Phobius"/>
    </source>
</evidence>
<keyword evidence="3" id="KW-0732">Signal</keyword>
<sequence>MKWTTLLSSTLFLSLSTTISATSVSDSTDAPSTEKLYVNPQGEVVIPQEFPWGRYVMKEKDAARNRTTCAGRMDPSGRLGKRQAYCPSGYTLACDAYAASPCCPNETPVCCSAGTVCCAAGQFCQGTSTCCNAGQIGCGEGCCNFGETCCGSHCCSAGMACDNGTCTAPPGYVTPTYSYEPPTSSTSSTSNTPYVPPTYGPGASRTVTPTYSNPYGPSITISIPSYTIPIYADATSQPESTCSGGGGGGDSSSSNSNGNIGINNNTATIVGSVLGAFSTFISGLAAWFYKKKNDAEKALAAVLKPNPPPVEEPKPKPEPPKAERPAYVGNENSYVERPIAGSPAIAGHGNNYT</sequence>